<protein>
    <recommendedName>
        <fullName evidence="5">DNA recombination protein RmuC</fullName>
    </recommendedName>
</protein>
<keyword evidence="2" id="KW-0812">Transmembrane</keyword>
<evidence type="ECO:0000313" key="4">
    <source>
        <dbReference type="Proteomes" id="UP001595891"/>
    </source>
</evidence>
<sequence>MKEILIPLGVFLFLTLVIVAALVTYFRLLQHRTGVAEMAAYRELAERTLRQQEQVQAQLTELTARVAGVEQILRSVG</sequence>
<reference evidence="4" key="1">
    <citation type="journal article" date="2019" name="Int. J. Syst. Evol. Microbiol.">
        <title>The Global Catalogue of Microorganisms (GCM) 10K type strain sequencing project: providing services to taxonomists for standard genome sequencing and annotation.</title>
        <authorList>
            <consortium name="The Broad Institute Genomics Platform"/>
            <consortium name="The Broad Institute Genome Sequencing Center for Infectious Disease"/>
            <person name="Wu L."/>
            <person name="Ma J."/>
        </authorList>
    </citation>
    <scope>NUCLEOTIDE SEQUENCE [LARGE SCALE GENOMIC DNA]</scope>
    <source>
        <strain evidence="4">CCUG 49560</strain>
    </source>
</reference>
<feature type="transmembrane region" description="Helical" evidence="2">
    <location>
        <begin position="6"/>
        <end position="28"/>
    </location>
</feature>
<keyword evidence="1" id="KW-0175">Coiled coil</keyword>
<dbReference type="RefSeq" id="WP_262845453.1">
    <property type="nucleotide sequence ID" value="NZ_JANZYP010000039.1"/>
</dbReference>
<dbReference type="EMBL" id="JBHSFN010000036">
    <property type="protein sequence ID" value="MFC4591720.1"/>
    <property type="molecule type" value="Genomic_DNA"/>
</dbReference>
<evidence type="ECO:0000313" key="3">
    <source>
        <dbReference type="EMBL" id="MFC4591720.1"/>
    </source>
</evidence>
<organism evidence="3 4">
    <name type="scientific">Sphaerisporangium corydalis</name>
    <dbReference type="NCBI Taxonomy" id="1441875"/>
    <lineage>
        <taxon>Bacteria</taxon>
        <taxon>Bacillati</taxon>
        <taxon>Actinomycetota</taxon>
        <taxon>Actinomycetes</taxon>
        <taxon>Streptosporangiales</taxon>
        <taxon>Streptosporangiaceae</taxon>
        <taxon>Sphaerisporangium</taxon>
    </lineage>
</organism>
<name>A0ABV9EPV6_9ACTN</name>
<evidence type="ECO:0000256" key="2">
    <source>
        <dbReference type="SAM" id="Phobius"/>
    </source>
</evidence>
<dbReference type="Proteomes" id="UP001595891">
    <property type="component" value="Unassembled WGS sequence"/>
</dbReference>
<comment type="caution">
    <text evidence="3">The sequence shown here is derived from an EMBL/GenBank/DDBJ whole genome shotgun (WGS) entry which is preliminary data.</text>
</comment>
<accession>A0ABV9EPV6</accession>
<gene>
    <name evidence="3" type="ORF">ACFO8L_36900</name>
</gene>
<keyword evidence="2" id="KW-1133">Transmembrane helix</keyword>
<keyword evidence="2" id="KW-0472">Membrane</keyword>
<feature type="coiled-coil region" evidence="1">
    <location>
        <begin position="38"/>
        <end position="65"/>
    </location>
</feature>
<evidence type="ECO:0008006" key="5">
    <source>
        <dbReference type="Google" id="ProtNLM"/>
    </source>
</evidence>
<keyword evidence="4" id="KW-1185">Reference proteome</keyword>
<proteinExistence type="predicted"/>
<evidence type="ECO:0000256" key="1">
    <source>
        <dbReference type="SAM" id="Coils"/>
    </source>
</evidence>